<comment type="subcellular location">
    <subcellularLocation>
        <location evidence="1">Cell membrane</location>
        <topology evidence="1">Multi-pass membrane protein</topology>
    </subcellularLocation>
</comment>
<feature type="transmembrane region" description="Helical" evidence="6">
    <location>
        <begin position="79"/>
        <end position="99"/>
    </location>
</feature>
<keyword evidence="3 6" id="KW-0812">Transmembrane</keyword>
<feature type="transmembrane region" description="Helical" evidence="6">
    <location>
        <begin position="185"/>
        <end position="207"/>
    </location>
</feature>
<dbReference type="PANTHER" id="PTHR32196">
    <property type="entry name" value="ABC TRANSPORTER PERMEASE PROTEIN YPHD-RELATED-RELATED"/>
    <property type="match status" value="1"/>
</dbReference>
<evidence type="ECO:0000256" key="3">
    <source>
        <dbReference type="ARBA" id="ARBA00022692"/>
    </source>
</evidence>
<protein>
    <submittedName>
        <fullName evidence="7">ABC transporter permease</fullName>
    </submittedName>
</protein>
<reference evidence="7 8" key="1">
    <citation type="submission" date="2024-09" db="EMBL/GenBank/DDBJ databases">
        <authorList>
            <person name="Sun Q."/>
            <person name="Mori K."/>
        </authorList>
    </citation>
    <scope>NUCLEOTIDE SEQUENCE [LARGE SCALE GENOMIC DNA]</scope>
    <source>
        <strain evidence="7 8">JCM 3028</strain>
    </source>
</reference>
<keyword evidence="2" id="KW-1003">Cell membrane</keyword>
<evidence type="ECO:0000256" key="1">
    <source>
        <dbReference type="ARBA" id="ARBA00004651"/>
    </source>
</evidence>
<keyword evidence="8" id="KW-1185">Reference proteome</keyword>
<feature type="transmembrane region" description="Helical" evidence="6">
    <location>
        <begin position="22"/>
        <end position="39"/>
    </location>
</feature>
<gene>
    <name evidence="7" type="ORF">ACFFRH_40245</name>
</gene>
<evidence type="ECO:0000256" key="4">
    <source>
        <dbReference type="ARBA" id="ARBA00022989"/>
    </source>
</evidence>
<comment type="caution">
    <text evidence="7">The sequence shown here is derived from an EMBL/GenBank/DDBJ whole genome shotgun (WGS) entry which is preliminary data.</text>
</comment>
<evidence type="ECO:0000313" key="8">
    <source>
        <dbReference type="Proteomes" id="UP001589610"/>
    </source>
</evidence>
<feature type="transmembrane region" description="Helical" evidence="6">
    <location>
        <begin position="271"/>
        <end position="289"/>
    </location>
</feature>
<sequence>MSATSDVASPPAQRAALPLERLRTLGLVLAIILICLFFQSQRSTFLSGDNLLTLLRSMSSLGIIAFAQLLVILLGEIDLAVGAIYGLVSTSLAVLWLGGGSLPFTLPFLPALAGALLIGLFAGALSGFLTAYLKIHSFIATLGLLSLASGTELLISNASTFNPAYNTPPPPSWELQFFQALGGTRLPFGIPIQVLWLALFFGVFWFLRHRSIAGFRLLAIGGNPKAAAIARLPIRRYRMAVFVISALMAAIAGILDFSYVGSVGPNSAGQLNLQVIAAVVIGGASLMGGRGTIWGTLLGAMLLAVLANGLALLGIGAFAQLLFVGFVTIGAVILDRVTSDLGSRRRGLAVAGAAS</sequence>
<feature type="transmembrane region" description="Helical" evidence="6">
    <location>
        <begin position="144"/>
        <end position="165"/>
    </location>
</feature>
<evidence type="ECO:0000256" key="6">
    <source>
        <dbReference type="SAM" id="Phobius"/>
    </source>
</evidence>
<dbReference type="RefSeq" id="WP_344746055.1">
    <property type="nucleotide sequence ID" value="NZ_BAAAWW010000083.1"/>
</dbReference>
<name>A0ABV5TUC2_9ACTN</name>
<dbReference type="CDD" id="cd06579">
    <property type="entry name" value="TM_PBP1_transp_AraH_like"/>
    <property type="match status" value="1"/>
</dbReference>
<evidence type="ECO:0000256" key="5">
    <source>
        <dbReference type="ARBA" id="ARBA00023136"/>
    </source>
</evidence>
<feature type="transmembrane region" description="Helical" evidence="6">
    <location>
        <begin position="239"/>
        <end position="259"/>
    </location>
</feature>
<proteinExistence type="predicted"/>
<accession>A0ABV5TUC2</accession>
<evidence type="ECO:0000256" key="2">
    <source>
        <dbReference type="ARBA" id="ARBA00022475"/>
    </source>
</evidence>
<feature type="transmembrane region" description="Helical" evidence="6">
    <location>
        <begin position="111"/>
        <end position="132"/>
    </location>
</feature>
<dbReference type="Pfam" id="PF02653">
    <property type="entry name" value="BPD_transp_2"/>
    <property type="match status" value="1"/>
</dbReference>
<keyword evidence="5 6" id="KW-0472">Membrane</keyword>
<feature type="transmembrane region" description="Helical" evidence="6">
    <location>
        <begin position="321"/>
        <end position="338"/>
    </location>
</feature>
<feature type="transmembrane region" description="Helical" evidence="6">
    <location>
        <begin position="51"/>
        <end position="72"/>
    </location>
</feature>
<dbReference type="EMBL" id="JBHMBS010000038">
    <property type="protein sequence ID" value="MFB9681745.1"/>
    <property type="molecule type" value="Genomic_DNA"/>
</dbReference>
<dbReference type="Proteomes" id="UP001589610">
    <property type="component" value="Unassembled WGS sequence"/>
</dbReference>
<evidence type="ECO:0000313" key="7">
    <source>
        <dbReference type="EMBL" id="MFB9681745.1"/>
    </source>
</evidence>
<dbReference type="InterPro" id="IPR001851">
    <property type="entry name" value="ABC_transp_permease"/>
</dbReference>
<organism evidence="7 8">
    <name type="scientific">Streptosporangium vulgare</name>
    <dbReference type="NCBI Taxonomy" id="46190"/>
    <lineage>
        <taxon>Bacteria</taxon>
        <taxon>Bacillati</taxon>
        <taxon>Actinomycetota</taxon>
        <taxon>Actinomycetes</taxon>
        <taxon>Streptosporangiales</taxon>
        <taxon>Streptosporangiaceae</taxon>
        <taxon>Streptosporangium</taxon>
    </lineage>
</organism>
<dbReference type="PANTHER" id="PTHR32196:SF72">
    <property type="entry name" value="RIBOSE IMPORT PERMEASE PROTEIN RBSC"/>
    <property type="match status" value="1"/>
</dbReference>
<keyword evidence="4 6" id="KW-1133">Transmembrane helix</keyword>